<dbReference type="FunFam" id="3.40.50.720:FF:000084">
    <property type="entry name" value="Short-chain dehydrogenase reductase"/>
    <property type="match status" value="1"/>
</dbReference>
<name>A0A6N9Z2P8_9BIFI</name>
<dbReference type="Gene3D" id="3.40.50.720">
    <property type="entry name" value="NAD(P)-binding Rossmann-like Domain"/>
    <property type="match status" value="1"/>
</dbReference>
<dbReference type="InterPro" id="IPR057326">
    <property type="entry name" value="KR_dom"/>
</dbReference>
<dbReference type="SUPFAM" id="SSF51735">
    <property type="entry name" value="NAD(P)-binding Rossmann-fold domains"/>
    <property type="match status" value="1"/>
</dbReference>
<dbReference type="InterPro" id="IPR020904">
    <property type="entry name" value="Sc_DH/Rdtase_CS"/>
</dbReference>
<dbReference type="PRINTS" id="PR00080">
    <property type="entry name" value="SDRFAMILY"/>
</dbReference>
<dbReference type="PANTHER" id="PTHR43180:SF33">
    <property type="entry name" value="15-HYDROXYPROSTAGLANDIN DEHYDROGENASE [NAD(+)]-LIKE"/>
    <property type="match status" value="1"/>
</dbReference>
<dbReference type="PANTHER" id="PTHR43180">
    <property type="entry name" value="3-OXOACYL-(ACYL-CARRIER-PROTEIN) REDUCTASE (AFU_ORTHOLOGUE AFUA_6G11210)"/>
    <property type="match status" value="1"/>
</dbReference>
<dbReference type="Proteomes" id="UP000469194">
    <property type="component" value="Unassembled WGS sequence"/>
</dbReference>
<evidence type="ECO:0000313" key="5">
    <source>
        <dbReference type="Proteomes" id="UP000469194"/>
    </source>
</evidence>
<dbReference type="InterPro" id="IPR036291">
    <property type="entry name" value="NAD(P)-bd_dom_sf"/>
</dbReference>
<protein>
    <submittedName>
        <fullName evidence="4">SDR family oxidoreductase</fullName>
    </submittedName>
</protein>
<dbReference type="GO" id="GO:0016491">
    <property type="term" value="F:oxidoreductase activity"/>
    <property type="evidence" value="ECO:0007669"/>
    <property type="project" value="UniProtKB-KW"/>
</dbReference>
<keyword evidence="2" id="KW-0560">Oxidoreductase</keyword>
<dbReference type="PROSITE" id="PS00061">
    <property type="entry name" value="ADH_SHORT"/>
    <property type="match status" value="1"/>
</dbReference>
<evidence type="ECO:0000313" key="4">
    <source>
        <dbReference type="EMBL" id="NEG88485.1"/>
    </source>
</evidence>
<reference evidence="4 5" key="1">
    <citation type="submission" date="2019-10" db="EMBL/GenBank/DDBJ databases">
        <title>Bifidobacterium from non-human primates.</title>
        <authorList>
            <person name="Modesto M."/>
        </authorList>
    </citation>
    <scope>NUCLEOTIDE SEQUENCE [LARGE SCALE GENOMIC DNA]</scope>
    <source>
        <strain evidence="4 5">TRE17</strain>
    </source>
</reference>
<dbReference type="Pfam" id="PF13561">
    <property type="entry name" value="adh_short_C2"/>
    <property type="match status" value="1"/>
</dbReference>
<feature type="domain" description="Ketoreductase" evidence="3">
    <location>
        <begin position="8"/>
        <end position="195"/>
    </location>
</feature>
<proteinExistence type="inferred from homology"/>
<dbReference type="InterPro" id="IPR002347">
    <property type="entry name" value="SDR_fam"/>
</dbReference>
<dbReference type="CDD" id="cd05233">
    <property type="entry name" value="SDR_c"/>
    <property type="match status" value="1"/>
</dbReference>
<keyword evidence="5" id="KW-1185">Reference proteome</keyword>
<dbReference type="SMART" id="SM00822">
    <property type="entry name" value="PKS_KR"/>
    <property type="match status" value="1"/>
</dbReference>
<dbReference type="RefSeq" id="WP_163228818.1">
    <property type="nucleotide sequence ID" value="NZ_WHZW01000001.1"/>
</dbReference>
<gene>
    <name evidence="4" type="ORF">GFD25_00390</name>
</gene>
<dbReference type="PRINTS" id="PR00081">
    <property type="entry name" value="GDHRDH"/>
</dbReference>
<sequence>MTGRLEGKTAIVTGAAGVIGFATAKRLAEEGANVVLSDIEAKADDLTAKAGEIEAAGGSASAFAADITDYPQVEALFRHAVDTYGRLDVVHANAGVLCRTSSKDTVGVQAEQWKQALDVNITGTWHTLQAAAAYFREAGHGGSIVITSSVAGVRGGLNNSAYSATKHAVLGLQKTAAHELGRLGVRVNAVLPTGVKTPMFVRPARVVQARPDLKNPTVEDAEKVWKHTNLLGVPWVEAVDVANAVLFLASDEARYITGIQLIIDAGQTQINPFSVIERWLSDESAAGDE</sequence>
<dbReference type="AlphaFoldDB" id="A0A6N9Z2P8"/>
<comment type="similarity">
    <text evidence="1">Belongs to the short-chain dehydrogenases/reductases (SDR) family.</text>
</comment>
<comment type="caution">
    <text evidence="4">The sequence shown here is derived from an EMBL/GenBank/DDBJ whole genome shotgun (WGS) entry which is preliminary data.</text>
</comment>
<organism evidence="4 5">
    <name type="scientific">Bifidobacterium aerophilum</name>
    <dbReference type="NCBI Taxonomy" id="1798155"/>
    <lineage>
        <taxon>Bacteria</taxon>
        <taxon>Bacillati</taxon>
        <taxon>Actinomycetota</taxon>
        <taxon>Actinomycetes</taxon>
        <taxon>Bifidobacteriales</taxon>
        <taxon>Bifidobacteriaceae</taxon>
        <taxon>Bifidobacterium</taxon>
    </lineage>
</organism>
<evidence type="ECO:0000256" key="1">
    <source>
        <dbReference type="ARBA" id="ARBA00006484"/>
    </source>
</evidence>
<dbReference type="EMBL" id="WHZW01000001">
    <property type="protein sequence ID" value="NEG88485.1"/>
    <property type="molecule type" value="Genomic_DNA"/>
</dbReference>
<evidence type="ECO:0000259" key="3">
    <source>
        <dbReference type="SMART" id="SM00822"/>
    </source>
</evidence>
<accession>A0A6N9Z2P8</accession>
<evidence type="ECO:0000256" key="2">
    <source>
        <dbReference type="ARBA" id="ARBA00023002"/>
    </source>
</evidence>